<evidence type="ECO:0000313" key="1">
    <source>
        <dbReference type="EMBL" id="GBN76788.1"/>
    </source>
</evidence>
<sequence>MRTAFFSASGTHRLMSEPHVHAVLLLAHALVERLGDQVGVGLAGIPQHATGGADVLLLVVLLPRAVRVVAAVLDATALELQRTNSYKEVINKYSEFTLRLTLQPLGFQIATFDEIVTLKEKVILQVVDKRISTPFCGNFCSVGVY</sequence>
<comment type="caution">
    <text evidence="1">The sequence shown here is derived from an EMBL/GenBank/DDBJ whole genome shotgun (WGS) entry which is preliminary data.</text>
</comment>
<proteinExistence type="predicted"/>
<dbReference type="AlphaFoldDB" id="A0A4Y2RM80"/>
<name>A0A4Y2RM80_ARAVE</name>
<evidence type="ECO:0000313" key="2">
    <source>
        <dbReference type="Proteomes" id="UP000499080"/>
    </source>
</evidence>
<dbReference type="Proteomes" id="UP000499080">
    <property type="component" value="Unassembled WGS sequence"/>
</dbReference>
<reference evidence="1 2" key="1">
    <citation type="journal article" date="2019" name="Sci. Rep.">
        <title>Orb-weaving spider Araneus ventricosus genome elucidates the spidroin gene catalogue.</title>
        <authorList>
            <person name="Kono N."/>
            <person name="Nakamura H."/>
            <person name="Ohtoshi R."/>
            <person name="Moran D.A.P."/>
            <person name="Shinohara A."/>
            <person name="Yoshida Y."/>
            <person name="Fujiwara M."/>
            <person name="Mori M."/>
            <person name="Tomita M."/>
            <person name="Arakawa K."/>
        </authorList>
    </citation>
    <scope>NUCLEOTIDE SEQUENCE [LARGE SCALE GENOMIC DNA]</scope>
</reference>
<dbReference type="EMBL" id="BGPR01146006">
    <property type="protein sequence ID" value="GBN76788.1"/>
    <property type="molecule type" value="Genomic_DNA"/>
</dbReference>
<gene>
    <name evidence="1" type="ORF">AVEN_144495_1</name>
</gene>
<keyword evidence="2" id="KW-1185">Reference proteome</keyword>
<protein>
    <submittedName>
        <fullName evidence="1">Uncharacterized protein</fullName>
    </submittedName>
</protein>
<organism evidence="1 2">
    <name type="scientific">Araneus ventricosus</name>
    <name type="common">Orbweaver spider</name>
    <name type="synonym">Epeira ventricosa</name>
    <dbReference type="NCBI Taxonomy" id="182803"/>
    <lineage>
        <taxon>Eukaryota</taxon>
        <taxon>Metazoa</taxon>
        <taxon>Ecdysozoa</taxon>
        <taxon>Arthropoda</taxon>
        <taxon>Chelicerata</taxon>
        <taxon>Arachnida</taxon>
        <taxon>Araneae</taxon>
        <taxon>Araneomorphae</taxon>
        <taxon>Entelegynae</taxon>
        <taxon>Araneoidea</taxon>
        <taxon>Araneidae</taxon>
        <taxon>Araneus</taxon>
    </lineage>
</organism>
<accession>A0A4Y2RM80</accession>